<feature type="transmembrane region" description="Helical" evidence="7">
    <location>
        <begin position="194"/>
        <end position="215"/>
    </location>
</feature>
<evidence type="ECO:0000256" key="6">
    <source>
        <dbReference type="SAM" id="MobiDB-lite"/>
    </source>
</evidence>
<evidence type="ECO:0000256" key="1">
    <source>
        <dbReference type="ARBA" id="ARBA00004141"/>
    </source>
</evidence>
<feature type="compositionally biased region" description="Basic and acidic residues" evidence="6">
    <location>
        <begin position="307"/>
        <end position="318"/>
    </location>
</feature>
<evidence type="ECO:0000256" key="7">
    <source>
        <dbReference type="SAM" id="Phobius"/>
    </source>
</evidence>
<feature type="transmembrane region" description="Helical" evidence="7">
    <location>
        <begin position="163"/>
        <end position="182"/>
    </location>
</feature>
<name>A0AAE1CU52_9GAST</name>
<sequence length="318" mass="35748">MGNFVGHAVPGTFFLMFGLWWAFAILRRYFLCKLDGTRFVSTPIYTWTTGPKKEFSSSKNISEAKGCRALLARLPMEAVVKMVFSFIGMCIEIGAHLPPPIPSRIVQHTTMYAFFLLSGLIDAMCFLGIPLPDGVQYVGMALALAVEGLLFASHVHGREILDINIHMLLVKVIAASIVVLLLEVRFRRHPLLPLSRAFLLMLQGSWFWAVAVILYKHGEGHSEWDLNSPESVMLATIYFSWHCGVIFIGMLVLNAAMACFYHRRRGNRSLQTFPKRTPMIPGTEPGVQSQNGTKYSILSTDDDDGNDDTKEERRDFEI</sequence>
<evidence type="ECO:0000256" key="2">
    <source>
        <dbReference type="ARBA" id="ARBA00006948"/>
    </source>
</evidence>
<dbReference type="InterPro" id="IPR042127">
    <property type="entry name" value="TMEM45"/>
</dbReference>
<feature type="transmembrane region" description="Helical" evidence="7">
    <location>
        <begin position="109"/>
        <end position="130"/>
    </location>
</feature>
<feature type="transmembrane region" description="Helical" evidence="7">
    <location>
        <begin position="235"/>
        <end position="261"/>
    </location>
</feature>
<evidence type="ECO:0000256" key="5">
    <source>
        <dbReference type="ARBA" id="ARBA00023136"/>
    </source>
</evidence>
<organism evidence="8 9">
    <name type="scientific">Elysia crispata</name>
    <name type="common">lettuce slug</name>
    <dbReference type="NCBI Taxonomy" id="231223"/>
    <lineage>
        <taxon>Eukaryota</taxon>
        <taxon>Metazoa</taxon>
        <taxon>Spiralia</taxon>
        <taxon>Lophotrochozoa</taxon>
        <taxon>Mollusca</taxon>
        <taxon>Gastropoda</taxon>
        <taxon>Heterobranchia</taxon>
        <taxon>Euthyneura</taxon>
        <taxon>Panpulmonata</taxon>
        <taxon>Sacoglossa</taxon>
        <taxon>Placobranchoidea</taxon>
        <taxon>Plakobranchidae</taxon>
        <taxon>Elysia</taxon>
    </lineage>
</organism>
<dbReference type="Proteomes" id="UP001283361">
    <property type="component" value="Unassembled WGS sequence"/>
</dbReference>
<evidence type="ECO:0000256" key="4">
    <source>
        <dbReference type="ARBA" id="ARBA00022989"/>
    </source>
</evidence>
<evidence type="ECO:0000313" key="8">
    <source>
        <dbReference type="EMBL" id="KAK3734885.1"/>
    </source>
</evidence>
<keyword evidence="4 7" id="KW-1133">Transmembrane helix</keyword>
<reference evidence="8" key="1">
    <citation type="journal article" date="2023" name="G3 (Bethesda)">
        <title>A reference genome for the long-term kleptoplast-retaining sea slug Elysia crispata morphotype clarki.</title>
        <authorList>
            <person name="Eastman K.E."/>
            <person name="Pendleton A.L."/>
            <person name="Shaikh M.A."/>
            <person name="Suttiyut T."/>
            <person name="Ogas R."/>
            <person name="Tomko P."/>
            <person name="Gavelis G."/>
            <person name="Widhalm J.R."/>
            <person name="Wisecaver J.H."/>
        </authorList>
    </citation>
    <scope>NUCLEOTIDE SEQUENCE</scope>
    <source>
        <strain evidence="8">ECLA1</strain>
    </source>
</reference>
<comment type="caution">
    <text evidence="8">The sequence shown here is derived from an EMBL/GenBank/DDBJ whole genome shotgun (WGS) entry which is preliminary data.</text>
</comment>
<keyword evidence="9" id="KW-1185">Reference proteome</keyword>
<evidence type="ECO:0008006" key="10">
    <source>
        <dbReference type="Google" id="ProtNLM"/>
    </source>
</evidence>
<protein>
    <recommendedName>
        <fullName evidence="10">Transmembrane protein 45B</fullName>
    </recommendedName>
</protein>
<accession>A0AAE1CU52</accession>
<dbReference type="PANTHER" id="PTHR16007">
    <property type="entry name" value="EPIDIDYMAL MEMBRANE PROTEIN E9-RELATED"/>
    <property type="match status" value="1"/>
</dbReference>
<evidence type="ECO:0000256" key="3">
    <source>
        <dbReference type="ARBA" id="ARBA00022692"/>
    </source>
</evidence>
<dbReference type="GO" id="GO:0016020">
    <property type="term" value="C:membrane"/>
    <property type="evidence" value="ECO:0007669"/>
    <property type="project" value="UniProtKB-SubCell"/>
</dbReference>
<dbReference type="PANTHER" id="PTHR16007:SF15">
    <property type="entry name" value="TRANSMEMBRANE PROTEIN 45B"/>
    <property type="match status" value="1"/>
</dbReference>
<keyword evidence="5 7" id="KW-0472">Membrane</keyword>
<dbReference type="EMBL" id="JAWDGP010006834">
    <property type="protein sequence ID" value="KAK3734885.1"/>
    <property type="molecule type" value="Genomic_DNA"/>
</dbReference>
<dbReference type="Pfam" id="PF04819">
    <property type="entry name" value="DUF716"/>
    <property type="match status" value="1"/>
</dbReference>
<gene>
    <name evidence="8" type="ORF">RRG08_038911</name>
</gene>
<proteinExistence type="inferred from homology"/>
<feature type="region of interest" description="Disordered" evidence="6">
    <location>
        <begin position="276"/>
        <end position="318"/>
    </location>
</feature>
<dbReference type="AlphaFoldDB" id="A0AAE1CU52"/>
<comment type="similarity">
    <text evidence="2">Belongs to the TMEM45 family.</text>
</comment>
<feature type="compositionally biased region" description="Polar residues" evidence="6">
    <location>
        <begin position="286"/>
        <end position="299"/>
    </location>
</feature>
<keyword evidence="3 7" id="KW-0812">Transmembrane</keyword>
<feature type="transmembrane region" description="Helical" evidence="7">
    <location>
        <begin position="12"/>
        <end position="30"/>
    </location>
</feature>
<comment type="subcellular location">
    <subcellularLocation>
        <location evidence="1">Membrane</location>
        <topology evidence="1">Multi-pass membrane protein</topology>
    </subcellularLocation>
</comment>
<dbReference type="InterPro" id="IPR006904">
    <property type="entry name" value="DUF716"/>
</dbReference>
<evidence type="ECO:0000313" key="9">
    <source>
        <dbReference type="Proteomes" id="UP001283361"/>
    </source>
</evidence>